<evidence type="ECO:0000313" key="3">
    <source>
        <dbReference type="Proteomes" id="UP001221208"/>
    </source>
</evidence>
<dbReference type="EMBL" id="JAQQXR010000006">
    <property type="protein sequence ID" value="MDC8759051.1"/>
    <property type="molecule type" value="Genomic_DNA"/>
</dbReference>
<reference evidence="2 3" key="1">
    <citation type="submission" date="2022-10" db="EMBL/GenBank/DDBJ databases">
        <title>Janthinobacterium sp. hw3 Genome sequencing.</title>
        <authorList>
            <person name="Park S."/>
        </authorList>
    </citation>
    <scope>NUCLEOTIDE SEQUENCE [LARGE SCALE GENOMIC DNA]</scope>
    <source>
        <strain evidence="3">hw3</strain>
    </source>
</reference>
<organism evidence="2 3">
    <name type="scientific">Janthinobacterium fluminis</name>
    <dbReference type="NCBI Taxonomy" id="2987524"/>
    <lineage>
        <taxon>Bacteria</taxon>
        <taxon>Pseudomonadati</taxon>
        <taxon>Pseudomonadota</taxon>
        <taxon>Betaproteobacteria</taxon>
        <taxon>Burkholderiales</taxon>
        <taxon>Oxalobacteraceae</taxon>
        <taxon>Janthinobacterium</taxon>
    </lineage>
</organism>
<accession>A0ABT5K2U0</accession>
<keyword evidence="3" id="KW-1185">Reference proteome</keyword>
<sequence length="193" mass="21415">MRTLFQTDMDAARRAAKKLELASPFNANRVALLRAEADEIKPRFRRAMEMQRKIGAVLLNNAANLDAATTLEQHFELLNTNVADRADVPAGTGLTHLVLVYCVEDSAAHRGEDWHDAPMGNAARWAVFHKMATTPEGKVAMDEMWEKEAAPGGLFEGMFATYHRQPDGNMRRAPPRLTVVGATPSTTEQRSEQ</sequence>
<feature type="compositionally biased region" description="Polar residues" evidence="1">
    <location>
        <begin position="183"/>
        <end position="193"/>
    </location>
</feature>
<dbReference type="Proteomes" id="UP001221208">
    <property type="component" value="Unassembled WGS sequence"/>
</dbReference>
<feature type="region of interest" description="Disordered" evidence="1">
    <location>
        <begin position="166"/>
        <end position="193"/>
    </location>
</feature>
<evidence type="ECO:0000313" key="2">
    <source>
        <dbReference type="EMBL" id="MDC8759051.1"/>
    </source>
</evidence>
<protein>
    <submittedName>
        <fullName evidence="2">Uncharacterized protein</fullName>
    </submittedName>
</protein>
<evidence type="ECO:0000256" key="1">
    <source>
        <dbReference type="SAM" id="MobiDB-lite"/>
    </source>
</evidence>
<proteinExistence type="predicted"/>
<name>A0ABT5K2U0_9BURK</name>
<comment type="caution">
    <text evidence="2">The sequence shown here is derived from an EMBL/GenBank/DDBJ whole genome shotgun (WGS) entry which is preliminary data.</text>
</comment>
<dbReference type="RefSeq" id="WP_273672018.1">
    <property type="nucleotide sequence ID" value="NZ_JAQQXR010000006.1"/>
</dbReference>
<gene>
    <name evidence="2" type="ORF">OIK44_15835</name>
</gene>